<dbReference type="EMBL" id="CP170721">
    <property type="protein sequence ID" value="XIA19292.1"/>
    <property type="molecule type" value="Genomic_DNA"/>
</dbReference>
<comment type="cofactor">
    <cofactor evidence="1">
        <name>Mg(2+)</name>
        <dbReference type="ChEBI" id="CHEBI:18420"/>
    </cofactor>
</comment>
<accession>A0AB74UVD2</accession>
<dbReference type="SUPFAM" id="SSF55073">
    <property type="entry name" value="Nucleotide cyclase"/>
    <property type="match status" value="1"/>
</dbReference>
<dbReference type="AlphaFoldDB" id="A0AB74UVD2"/>
<dbReference type="RefSeq" id="WP_395119530.1">
    <property type="nucleotide sequence ID" value="NZ_CP170721.1"/>
</dbReference>
<dbReference type="PANTHER" id="PTHR45138:SF9">
    <property type="entry name" value="DIGUANYLATE CYCLASE DGCM-RELATED"/>
    <property type="match status" value="1"/>
</dbReference>
<feature type="transmembrane region" description="Helical" evidence="4">
    <location>
        <begin position="240"/>
        <end position="259"/>
    </location>
</feature>
<evidence type="ECO:0000256" key="4">
    <source>
        <dbReference type="SAM" id="Phobius"/>
    </source>
</evidence>
<evidence type="ECO:0000313" key="6">
    <source>
        <dbReference type="EMBL" id="XIA19292.1"/>
    </source>
</evidence>
<keyword evidence="6" id="KW-0808">Transferase</keyword>
<dbReference type="EC" id="2.7.7.65" evidence="2"/>
<feature type="transmembrane region" description="Helical" evidence="4">
    <location>
        <begin position="135"/>
        <end position="157"/>
    </location>
</feature>
<dbReference type="InterPro" id="IPR000160">
    <property type="entry name" value="GGDEF_dom"/>
</dbReference>
<dbReference type="NCBIfam" id="TIGR00254">
    <property type="entry name" value="GGDEF"/>
    <property type="match status" value="1"/>
</dbReference>
<dbReference type="SMART" id="SM00267">
    <property type="entry name" value="GGDEF"/>
    <property type="match status" value="1"/>
</dbReference>
<keyword evidence="4" id="KW-1133">Transmembrane helix</keyword>
<sequence>MPQPSQIIILRIRGTSRTRLFVDRRAYAKPEGGWTVWRAHATAAGAPPGGLHRVLRGDRLKFSPPRPLPCRKTTAGNRQSSGRLAGCPWAQLPMVHPMSAPATRGGKAQVTTLMQRLDKIILGSERHQRIRLRQWLIACVATAGCALFFAGGVFLGWMSWENLLILGVIEAIGQGLIYAALRSGFSLRFADPALTEWQTVLAIVAVDYAYMSAGSARHLALCPLLLVFTFGAFSLPWQRIARLTIFALASFLVSIAVMEWQRAPAIGWSLDSPEMLDDISALGMLLIVLPVISYVASRLSRLRSNLREQRVALASALEEVQRLAAYDELTGLANRRHAQDRLAQEQARAERSGTIFSVALIDLNHFKEINDTLGHAGGDRVLRAFADTVRDLLRGSDMVARWGGEEFLVLMPDSAGVDALATVDRLLRGVRGLRAAEGQPFSFSAGVTQYRRGEGFMEAVARADQQMYAAKHAGRNGVCLA</sequence>
<dbReference type="PANTHER" id="PTHR45138">
    <property type="entry name" value="REGULATORY COMPONENTS OF SENSORY TRANSDUCTION SYSTEM"/>
    <property type="match status" value="1"/>
</dbReference>
<keyword evidence="4" id="KW-0812">Transmembrane</keyword>
<proteinExistence type="predicted"/>
<evidence type="ECO:0000256" key="2">
    <source>
        <dbReference type="ARBA" id="ARBA00012528"/>
    </source>
</evidence>
<reference evidence="6" key="1">
    <citation type="submission" date="2024-10" db="EMBL/GenBank/DDBJ databases">
        <authorList>
            <person name="Lesea H.P."/>
            <person name="Kuehl J.V."/>
            <person name="Chandonia J.-M."/>
        </authorList>
    </citation>
    <scope>NUCLEOTIDE SEQUENCE</scope>
    <source>
        <strain evidence="6">FW102-FHT14D07</strain>
    </source>
</reference>
<evidence type="ECO:0000256" key="3">
    <source>
        <dbReference type="ARBA" id="ARBA00034247"/>
    </source>
</evidence>
<dbReference type="CDD" id="cd01949">
    <property type="entry name" value="GGDEF"/>
    <property type="match status" value="1"/>
</dbReference>
<dbReference type="Gene3D" id="3.30.70.270">
    <property type="match status" value="1"/>
</dbReference>
<dbReference type="FunFam" id="3.30.70.270:FF:000001">
    <property type="entry name" value="Diguanylate cyclase domain protein"/>
    <property type="match status" value="1"/>
</dbReference>
<keyword evidence="4" id="KW-0472">Membrane</keyword>
<dbReference type="GO" id="GO:0052621">
    <property type="term" value="F:diguanylate cyclase activity"/>
    <property type="evidence" value="ECO:0007669"/>
    <property type="project" value="UniProtKB-EC"/>
</dbReference>
<organism evidence="6">
    <name type="scientific">Rhodanobacter sp. FW102-FHT14D07</name>
    <dbReference type="NCBI Taxonomy" id="3351462"/>
    <lineage>
        <taxon>Bacteria</taxon>
        <taxon>Pseudomonadati</taxon>
        <taxon>Pseudomonadota</taxon>
        <taxon>Gammaproteobacteria</taxon>
        <taxon>Lysobacterales</taxon>
        <taxon>Rhodanobacteraceae</taxon>
        <taxon>Rhodanobacter</taxon>
    </lineage>
</organism>
<dbReference type="InterPro" id="IPR050469">
    <property type="entry name" value="Diguanylate_Cyclase"/>
</dbReference>
<feature type="transmembrane region" description="Helical" evidence="4">
    <location>
        <begin position="279"/>
        <end position="297"/>
    </location>
</feature>
<keyword evidence="6" id="KW-0548">Nucleotidyltransferase</keyword>
<feature type="domain" description="GGDEF" evidence="5">
    <location>
        <begin position="354"/>
        <end position="481"/>
    </location>
</feature>
<feature type="transmembrane region" description="Helical" evidence="4">
    <location>
        <begin position="163"/>
        <end position="181"/>
    </location>
</feature>
<dbReference type="PROSITE" id="PS50887">
    <property type="entry name" value="GGDEF"/>
    <property type="match status" value="1"/>
</dbReference>
<name>A0AB74UVD2_9GAMM</name>
<evidence type="ECO:0000256" key="1">
    <source>
        <dbReference type="ARBA" id="ARBA00001946"/>
    </source>
</evidence>
<dbReference type="InterPro" id="IPR029787">
    <property type="entry name" value="Nucleotide_cyclase"/>
</dbReference>
<dbReference type="Pfam" id="PF00990">
    <property type="entry name" value="GGDEF"/>
    <property type="match status" value="1"/>
</dbReference>
<protein>
    <recommendedName>
        <fullName evidence="2">diguanylate cyclase</fullName>
        <ecNumber evidence="2">2.7.7.65</ecNumber>
    </recommendedName>
</protein>
<evidence type="ECO:0000259" key="5">
    <source>
        <dbReference type="PROSITE" id="PS50887"/>
    </source>
</evidence>
<dbReference type="InterPro" id="IPR043128">
    <property type="entry name" value="Rev_trsase/Diguanyl_cyclase"/>
</dbReference>
<comment type="catalytic activity">
    <reaction evidence="3">
        <text>2 GTP = 3',3'-c-di-GMP + 2 diphosphate</text>
        <dbReference type="Rhea" id="RHEA:24898"/>
        <dbReference type="ChEBI" id="CHEBI:33019"/>
        <dbReference type="ChEBI" id="CHEBI:37565"/>
        <dbReference type="ChEBI" id="CHEBI:58805"/>
        <dbReference type="EC" id="2.7.7.65"/>
    </reaction>
</comment>
<gene>
    <name evidence="6" type="ORF">ACFYG5_03870</name>
</gene>
<feature type="transmembrane region" description="Helical" evidence="4">
    <location>
        <begin position="216"/>
        <end position="233"/>
    </location>
</feature>